<dbReference type="InterPro" id="IPR001094">
    <property type="entry name" value="Flavdoxin-like"/>
</dbReference>
<dbReference type="Gene3D" id="2.40.30.10">
    <property type="entry name" value="Translation factors"/>
    <property type="match status" value="1"/>
</dbReference>
<dbReference type="PROSITE" id="PS50902">
    <property type="entry name" value="FLAVODOXIN_LIKE"/>
    <property type="match status" value="1"/>
</dbReference>
<reference evidence="11" key="1">
    <citation type="submission" date="2016-02" db="EMBL/GenBank/DDBJ databases">
        <title>Draft genome sequence of Microdochium bolleyi, a fungal endophyte of beachgrass.</title>
        <authorList>
            <consortium name="DOE Joint Genome Institute"/>
            <person name="David A.S."/>
            <person name="May G."/>
            <person name="Haridas S."/>
            <person name="Lim J."/>
            <person name="Wang M."/>
            <person name="Labutti K."/>
            <person name="Lipzen A."/>
            <person name="Barry K."/>
            <person name="Grigoriev I.V."/>
        </authorList>
    </citation>
    <scope>NUCLEOTIDE SEQUENCE [LARGE SCALE GENOMIC DNA]</scope>
    <source>
        <strain evidence="11">J235TASD1</strain>
    </source>
</reference>
<protein>
    <recommendedName>
        <fullName evidence="12">NADPH--cytochrome P450 reductase</fullName>
    </recommendedName>
</protein>
<keyword evidence="7" id="KW-0560">Oxidoreductase</keyword>
<dbReference type="Gene3D" id="3.40.50.360">
    <property type="match status" value="1"/>
</dbReference>
<dbReference type="PANTHER" id="PTHR19384:SF108">
    <property type="entry name" value="NADPH--CYTOCHROME P450 REDUCTASE"/>
    <property type="match status" value="1"/>
</dbReference>
<gene>
    <name evidence="10" type="ORF">Micbo1qcDRAFT_149854</name>
</gene>
<dbReference type="InterPro" id="IPR017938">
    <property type="entry name" value="Riboflavin_synthase-like_b-brl"/>
</dbReference>
<accession>A0A136IWM3</accession>
<dbReference type="GO" id="GO:0050660">
    <property type="term" value="F:flavin adenine dinucleotide binding"/>
    <property type="evidence" value="ECO:0007669"/>
    <property type="project" value="TreeGrafter"/>
</dbReference>
<evidence type="ECO:0000256" key="2">
    <source>
        <dbReference type="ARBA" id="ARBA00001974"/>
    </source>
</evidence>
<dbReference type="InterPro" id="IPR001433">
    <property type="entry name" value="OxRdtase_FAD/NAD-bd"/>
</dbReference>
<dbReference type="Pfam" id="PF00175">
    <property type="entry name" value="NAD_binding_1"/>
    <property type="match status" value="1"/>
</dbReference>
<dbReference type="PANTHER" id="PTHR19384">
    <property type="entry name" value="NITRIC OXIDE SYNTHASE-RELATED"/>
    <property type="match status" value="1"/>
</dbReference>
<comment type="cofactor">
    <cofactor evidence="1">
        <name>FMN</name>
        <dbReference type="ChEBI" id="CHEBI:58210"/>
    </cofactor>
</comment>
<keyword evidence="3" id="KW-0285">Flavoprotein</keyword>
<evidence type="ECO:0000313" key="11">
    <source>
        <dbReference type="Proteomes" id="UP000070501"/>
    </source>
</evidence>
<dbReference type="InterPro" id="IPR003097">
    <property type="entry name" value="CysJ-like_FAD-binding"/>
</dbReference>
<keyword evidence="11" id="KW-1185">Reference proteome</keyword>
<evidence type="ECO:0000256" key="6">
    <source>
        <dbReference type="ARBA" id="ARBA00022857"/>
    </source>
</evidence>
<evidence type="ECO:0000256" key="5">
    <source>
        <dbReference type="ARBA" id="ARBA00022827"/>
    </source>
</evidence>
<dbReference type="InterPro" id="IPR029039">
    <property type="entry name" value="Flavoprotein-like_sf"/>
</dbReference>
<dbReference type="SUPFAM" id="SSF63380">
    <property type="entry name" value="Riboflavin synthase domain-like"/>
    <property type="match status" value="1"/>
</dbReference>
<dbReference type="STRING" id="196109.A0A136IWM3"/>
<dbReference type="GO" id="GO:0005829">
    <property type="term" value="C:cytosol"/>
    <property type="evidence" value="ECO:0007669"/>
    <property type="project" value="TreeGrafter"/>
</dbReference>
<dbReference type="Proteomes" id="UP000070501">
    <property type="component" value="Unassembled WGS sequence"/>
</dbReference>
<dbReference type="GO" id="GO:0003958">
    <property type="term" value="F:NADPH-hemoprotein reductase activity"/>
    <property type="evidence" value="ECO:0007669"/>
    <property type="project" value="TreeGrafter"/>
</dbReference>
<dbReference type="PROSITE" id="PS51384">
    <property type="entry name" value="FAD_FR"/>
    <property type="match status" value="1"/>
</dbReference>
<name>A0A136IWM3_9PEZI</name>
<dbReference type="PRINTS" id="PR00369">
    <property type="entry name" value="FLAVODOXIN"/>
</dbReference>
<evidence type="ECO:0008006" key="12">
    <source>
        <dbReference type="Google" id="ProtNLM"/>
    </source>
</evidence>
<keyword evidence="4" id="KW-0288">FMN</keyword>
<evidence type="ECO:0000256" key="3">
    <source>
        <dbReference type="ARBA" id="ARBA00022630"/>
    </source>
</evidence>
<dbReference type="InterPro" id="IPR001709">
    <property type="entry name" value="Flavoprot_Pyr_Nucl_cyt_Rdtase"/>
</dbReference>
<keyword evidence="6" id="KW-0521">NADP</keyword>
<dbReference type="Gene3D" id="3.40.50.80">
    <property type="entry name" value="Nucleotide-binding domain of ferredoxin-NADP reductase (FNR) module"/>
    <property type="match status" value="1"/>
</dbReference>
<feature type="domain" description="FAD-binding FR-type" evidence="9">
    <location>
        <begin position="262"/>
        <end position="512"/>
    </location>
</feature>
<feature type="domain" description="Flavodoxin-like" evidence="8">
    <location>
        <begin position="74"/>
        <end position="219"/>
    </location>
</feature>
<dbReference type="SUPFAM" id="SSF52343">
    <property type="entry name" value="Ferredoxin reductase-like, C-terminal NADP-linked domain"/>
    <property type="match status" value="1"/>
</dbReference>
<evidence type="ECO:0000256" key="4">
    <source>
        <dbReference type="ARBA" id="ARBA00022643"/>
    </source>
</evidence>
<dbReference type="Pfam" id="PF00258">
    <property type="entry name" value="Flavodoxin_1"/>
    <property type="match status" value="1"/>
</dbReference>
<sequence length="674" mass="74818">MLDILRNTSTADYSLLGAIILSTTFVYNKGHLLPRWNDPEQVLYEKVQDQDAAGPASTVSRDMGQKVKESDARFIILWGSQSGTAEGLAQRLKRDIRQRFGAQVVLGDLSDFDPATVANIAGHVFLLVVMSTYGEGDPSDNAQDFTTYLSSAASVDLAHLRFAAFGCGNSSYRFFNQVIYDTASALERRGATAVVPVGAGDEAKRSTLEDFHEWKASLFSSLVSQHALSERNIGYEAAVQVELEASPSKAAANGVMSTSAKANVIKLPMVMNQAIAQYNDPSRTCVHVKLDLGGQPQLKYRTGDHIAVWPQNPEHEVDRLLLVLQRESERDCYVRITPKDELVEMNLPSAMTLHDLLSKHLDICAQVPRDTILILARMVTASEVKQELESIACTKETYTTFLDHNHLTLARLLCHVSALHPNSSWDWLPLSFLVDLVPVLKPRLYSIGSSSIVEPKQISVVVSVKPQPISSRPDVLIHGLASTYLAGLQCSSPQEQPPLVQAEIRRSDFKLPFNPQTPVIMIAAGTGIAPFRAFVHERARLASIGRPVGPTLLFFGCQGQSDCLFYDELTHMATATQQASPRFDLRLHTAFSQQPSSGARYVQDRLAEHRQDVMKYLFEDDAGLYICGATAMAKEVTRVLLDTAMTMRQWSGSQAEQWRQERRKARRWNEDVWS</sequence>
<dbReference type="Pfam" id="PF00667">
    <property type="entry name" value="FAD_binding_1"/>
    <property type="match status" value="1"/>
</dbReference>
<dbReference type="InterPro" id="IPR008254">
    <property type="entry name" value="Flavodoxin/NO_synth"/>
</dbReference>
<dbReference type="InParanoid" id="A0A136IWM3"/>
<keyword evidence="5" id="KW-0274">FAD</keyword>
<dbReference type="Gene3D" id="1.20.990.10">
    <property type="entry name" value="NADPH-cytochrome p450 Reductase, Chain A, domain 3"/>
    <property type="match status" value="1"/>
</dbReference>
<evidence type="ECO:0000259" key="8">
    <source>
        <dbReference type="PROSITE" id="PS50902"/>
    </source>
</evidence>
<dbReference type="GO" id="GO:0010181">
    <property type="term" value="F:FMN binding"/>
    <property type="evidence" value="ECO:0007669"/>
    <property type="project" value="InterPro"/>
</dbReference>
<dbReference type="SUPFAM" id="SSF52218">
    <property type="entry name" value="Flavoproteins"/>
    <property type="match status" value="1"/>
</dbReference>
<dbReference type="EMBL" id="KQ964255">
    <property type="protein sequence ID" value="KXJ89308.1"/>
    <property type="molecule type" value="Genomic_DNA"/>
</dbReference>
<evidence type="ECO:0000259" key="9">
    <source>
        <dbReference type="PROSITE" id="PS51384"/>
    </source>
</evidence>
<evidence type="ECO:0000256" key="7">
    <source>
        <dbReference type="ARBA" id="ARBA00023002"/>
    </source>
</evidence>
<evidence type="ECO:0000256" key="1">
    <source>
        <dbReference type="ARBA" id="ARBA00001917"/>
    </source>
</evidence>
<dbReference type="InterPro" id="IPR023173">
    <property type="entry name" value="NADPH_Cyt_P450_Rdtase_alpha"/>
</dbReference>
<organism evidence="10 11">
    <name type="scientific">Microdochium bolleyi</name>
    <dbReference type="NCBI Taxonomy" id="196109"/>
    <lineage>
        <taxon>Eukaryota</taxon>
        <taxon>Fungi</taxon>
        <taxon>Dikarya</taxon>
        <taxon>Ascomycota</taxon>
        <taxon>Pezizomycotina</taxon>
        <taxon>Sordariomycetes</taxon>
        <taxon>Xylariomycetidae</taxon>
        <taxon>Xylariales</taxon>
        <taxon>Microdochiaceae</taxon>
        <taxon>Microdochium</taxon>
    </lineage>
</organism>
<dbReference type="PRINTS" id="PR00371">
    <property type="entry name" value="FPNCR"/>
</dbReference>
<dbReference type="InterPro" id="IPR017927">
    <property type="entry name" value="FAD-bd_FR_type"/>
</dbReference>
<evidence type="ECO:0000313" key="10">
    <source>
        <dbReference type="EMBL" id="KXJ89308.1"/>
    </source>
</evidence>
<comment type="cofactor">
    <cofactor evidence="2">
        <name>FAD</name>
        <dbReference type="ChEBI" id="CHEBI:57692"/>
    </cofactor>
</comment>
<dbReference type="InterPro" id="IPR039261">
    <property type="entry name" value="FNR_nucleotide-bd"/>
</dbReference>
<proteinExistence type="predicted"/>
<dbReference type="OrthoDB" id="1856718at2759"/>
<dbReference type="AlphaFoldDB" id="A0A136IWM3"/>